<dbReference type="InterPro" id="IPR050817">
    <property type="entry name" value="DjlA_DnaK_co-chaperone"/>
</dbReference>
<feature type="coiled-coil region" evidence="1">
    <location>
        <begin position="124"/>
        <end position="175"/>
    </location>
</feature>
<dbReference type="PRINTS" id="PR00625">
    <property type="entry name" value="JDOMAIN"/>
</dbReference>
<protein>
    <recommendedName>
        <fullName evidence="2">J domain-containing protein</fullName>
    </recommendedName>
</protein>
<sequence length="266" mass="30002">MSSQPTFNYYSELGVDPSASAAEIKAAYHRLALQHHPDKNQANKDDATVKFQRVNEAAEVLMDETRRRNYDARSQGAQHISPTAAAMRAWVWANIVEPSLREQADLEREHEAQVQARARRAAENEAHRKAKEKALRQAQEIEAKRVADEEARRAAKDAAAKAAVEESERRRADEEASQVRAWVLAGAVTDQQKREECLHSEYCAKTVQRRKVRCGCCAVKRGIVAFVCPYCDETLCSLCVQNFTQARKERMEDEDAGRVAESCQTI</sequence>
<accession>J3P5D7</accession>
<dbReference type="AlphaFoldDB" id="J3P5D7"/>
<dbReference type="InterPro" id="IPR001623">
    <property type="entry name" value="DnaJ_domain"/>
</dbReference>
<reference evidence="3" key="2">
    <citation type="submission" date="2010-07" db="EMBL/GenBank/DDBJ databases">
        <authorList>
            <consortium name="The Broad Institute Genome Sequencing Platform"/>
            <consortium name="Broad Institute Genome Sequencing Center for Infectious Disease"/>
            <person name="Ma L.-J."/>
            <person name="Dead R."/>
            <person name="Young S."/>
            <person name="Zeng Q."/>
            <person name="Koehrsen M."/>
            <person name="Alvarado L."/>
            <person name="Berlin A."/>
            <person name="Chapman S.B."/>
            <person name="Chen Z."/>
            <person name="Freedman E."/>
            <person name="Gellesch M."/>
            <person name="Goldberg J."/>
            <person name="Griggs A."/>
            <person name="Gujja S."/>
            <person name="Heilman E.R."/>
            <person name="Heiman D."/>
            <person name="Hepburn T."/>
            <person name="Howarth C."/>
            <person name="Jen D."/>
            <person name="Larson L."/>
            <person name="Mehta T."/>
            <person name="Neiman D."/>
            <person name="Pearson M."/>
            <person name="Roberts A."/>
            <person name="Saif S."/>
            <person name="Shea T."/>
            <person name="Shenoy N."/>
            <person name="Sisk P."/>
            <person name="Stolte C."/>
            <person name="Sykes S."/>
            <person name="Walk T."/>
            <person name="White J."/>
            <person name="Yandava C."/>
            <person name="Haas B."/>
            <person name="Nusbaum C."/>
            <person name="Birren B."/>
        </authorList>
    </citation>
    <scope>NUCLEOTIDE SEQUENCE</scope>
    <source>
        <strain evidence="3">R3-111a-1</strain>
    </source>
</reference>
<evidence type="ECO:0000256" key="1">
    <source>
        <dbReference type="SAM" id="Coils"/>
    </source>
</evidence>
<keyword evidence="5" id="KW-1185">Reference proteome</keyword>
<reference evidence="5" key="1">
    <citation type="submission" date="2010-07" db="EMBL/GenBank/DDBJ databases">
        <title>The genome sequence of Gaeumannomyces graminis var. tritici strain R3-111a-1.</title>
        <authorList>
            <consortium name="The Broad Institute Genome Sequencing Platform"/>
            <person name="Ma L.-J."/>
            <person name="Dead R."/>
            <person name="Young S."/>
            <person name="Zeng Q."/>
            <person name="Koehrsen M."/>
            <person name="Alvarado L."/>
            <person name="Berlin A."/>
            <person name="Chapman S.B."/>
            <person name="Chen Z."/>
            <person name="Freedman E."/>
            <person name="Gellesch M."/>
            <person name="Goldberg J."/>
            <person name="Griggs A."/>
            <person name="Gujja S."/>
            <person name="Heilman E.R."/>
            <person name="Heiman D."/>
            <person name="Hepburn T."/>
            <person name="Howarth C."/>
            <person name="Jen D."/>
            <person name="Larson L."/>
            <person name="Mehta T."/>
            <person name="Neiman D."/>
            <person name="Pearson M."/>
            <person name="Roberts A."/>
            <person name="Saif S."/>
            <person name="Shea T."/>
            <person name="Shenoy N."/>
            <person name="Sisk P."/>
            <person name="Stolte C."/>
            <person name="Sykes S."/>
            <person name="Walk T."/>
            <person name="White J."/>
            <person name="Yandava C."/>
            <person name="Haas B."/>
            <person name="Nusbaum C."/>
            <person name="Birren B."/>
        </authorList>
    </citation>
    <scope>NUCLEOTIDE SEQUENCE [LARGE SCALE GENOMIC DNA]</scope>
    <source>
        <strain evidence="5">R3-111a-1</strain>
    </source>
</reference>
<dbReference type="VEuPathDB" id="FungiDB:GGTG_08726"/>
<keyword evidence="1" id="KW-0175">Coiled coil</keyword>
<evidence type="ECO:0000259" key="2">
    <source>
        <dbReference type="PROSITE" id="PS50076"/>
    </source>
</evidence>
<dbReference type="eggNOG" id="KOG0715">
    <property type="taxonomic scope" value="Eukaryota"/>
</dbReference>
<reference evidence="3" key="3">
    <citation type="submission" date="2010-09" db="EMBL/GenBank/DDBJ databases">
        <title>Annotation of Gaeumannomyces graminis var. tritici R3-111a-1.</title>
        <authorList>
            <consortium name="The Broad Institute Genome Sequencing Platform"/>
            <person name="Ma L.-J."/>
            <person name="Dead R."/>
            <person name="Young S.K."/>
            <person name="Zeng Q."/>
            <person name="Gargeya S."/>
            <person name="Fitzgerald M."/>
            <person name="Haas B."/>
            <person name="Abouelleil A."/>
            <person name="Alvarado L."/>
            <person name="Arachchi H.M."/>
            <person name="Berlin A."/>
            <person name="Brown A."/>
            <person name="Chapman S.B."/>
            <person name="Chen Z."/>
            <person name="Dunbar C."/>
            <person name="Freedman E."/>
            <person name="Gearin G."/>
            <person name="Gellesch M."/>
            <person name="Goldberg J."/>
            <person name="Griggs A."/>
            <person name="Gujja S."/>
            <person name="Heiman D."/>
            <person name="Howarth C."/>
            <person name="Larson L."/>
            <person name="Lui A."/>
            <person name="MacDonald P.J.P."/>
            <person name="Mehta T."/>
            <person name="Montmayeur A."/>
            <person name="Murphy C."/>
            <person name="Neiman D."/>
            <person name="Pearson M."/>
            <person name="Priest M."/>
            <person name="Roberts A."/>
            <person name="Saif S."/>
            <person name="Shea T."/>
            <person name="Shenoy N."/>
            <person name="Sisk P."/>
            <person name="Stolte C."/>
            <person name="Sykes S."/>
            <person name="Yandava C."/>
            <person name="Wortman J."/>
            <person name="Nusbaum C."/>
            <person name="Birren B."/>
        </authorList>
    </citation>
    <scope>NUCLEOTIDE SEQUENCE</scope>
    <source>
        <strain evidence="3">R3-111a-1</strain>
    </source>
</reference>
<dbReference type="EMBL" id="GL385398">
    <property type="protein sequence ID" value="EJT74888.1"/>
    <property type="molecule type" value="Genomic_DNA"/>
</dbReference>
<feature type="domain" description="J" evidence="2">
    <location>
        <begin position="8"/>
        <end position="74"/>
    </location>
</feature>
<reference evidence="4" key="4">
    <citation type="journal article" date="2015" name="G3 (Bethesda)">
        <title>Genome sequences of three phytopathogenic species of the Magnaporthaceae family of fungi.</title>
        <authorList>
            <person name="Okagaki L.H."/>
            <person name="Nunes C.C."/>
            <person name="Sailsbery J."/>
            <person name="Clay B."/>
            <person name="Brown D."/>
            <person name="John T."/>
            <person name="Oh Y."/>
            <person name="Young N."/>
            <person name="Fitzgerald M."/>
            <person name="Haas B.J."/>
            <person name="Zeng Q."/>
            <person name="Young S."/>
            <person name="Adiconis X."/>
            <person name="Fan L."/>
            <person name="Levin J.Z."/>
            <person name="Mitchell T.K."/>
            <person name="Okubara P.A."/>
            <person name="Farman M.L."/>
            <person name="Kohn L.M."/>
            <person name="Birren B."/>
            <person name="Ma L.-J."/>
            <person name="Dean R.A."/>
        </authorList>
    </citation>
    <scope>NUCLEOTIDE SEQUENCE</scope>
    <source>
        <strain evidence="4">R3-111a-1</strain>
    </source>
</reference>
<dbReference type="SUPFAM" id="SSF46565">
    <property type="entry name" value="Chaperone J-domain"/>
    <property type="match status" value="1"/>
</dbReference>
<dbReference type="EnsemblFungi" id="EJT74888">
    <property type="protein sequence ID" value="EJT74888"/>
    <property type="gene ID" value="GGTG_08726"/>
</dbReference>
<evidence type="ECO:0000313" key="5">
    <source>
        <dbReference type="Proteomes" id="UP000006039"/>
    </source>
</evidence>
<organism evidence="3">
    <name type="scientific">Gaeumannomyces tritici (strain R3-111a-1)</name>
    <name type="common">Wheat and barley take-all root rot fungus</name>
    <name type="synonym">Gaeumannomyces graminis var. tritici</name>
    <dbReference type="NCBI Taxonomy" id="644352"/>
    <lineage>
        <taxon>Eukaryota</taxon>
        <taxon>Fungi</taxon>
        <taxon>Dikarya</taxon>
        <taxon>Ascomycota</taxon>
        <taxon>Pezizomycotina</taxon>
        <taxon>Sordariomycetes</taxon>
        <taxon>Sordariomycetidae</taxon>
        <taxon>Magnaporthales</taxon>
        <taxon>Magnaporthaceae</taxon>
        <taxon>Gaeumannomyces</taxon>
    </lineage>
</organism>
<dbReference type="PROSITE" id="PS50076">
    <property type="entry name" value="DNAJ_2"/>
    <property type="match status" value="1"/>
</dbReference>
<gene>
    <name evidence="4" type="primary">20349184</name>
    <name evidence="3" type="ORF">GGTG_08726</name>
</gene>
<dbReference type="OrthoDB" id="10250354at2759"/>
<dbReference type="CDD" id="cd06257">
    <property type="entry name" value="DnaJ"/>
    <property type="match status" value="1"/>
</dbReference>
<dbReference type="STRING" id="644352.J3P5D7"/>
<dbReference type="GeneID" id="20349184"/>
<reference evidence="4" key="5">
    <citation type="submission" date="2018-04" db="UniProtKB">
        <authorList>
            <consortium name="EnsemblFungi"/>
        </authorList>
    </citation>
    <scope>IDENTIFICATION</scope>
    <source>
        <strain evidence="4">R3-111a-1</strain>
    </source>
</reference>
<dbReference type="Pfam" id="PF00226">
    <property type="entry name" value="DnaJ"/>
    <property type="match status" value="1"/>
</dbReference>
<dbReference type="Proteomes" id="UP000006039">
    <property type="component" value="Unassembled WGS sequence"/>
</dbReference>
<proteinExistence type="predicted"/>
<evidence type="ECO:0000313" key="4">
    <source>
        <dbReference type="EnsemblFungi" id="EJT74888"/>
    </source>
</evidence>
<dbReference type="RefSeq" id="XP_009224832.1">
    <property type="nucleotide sequence ID" value="XM_009226568.1"/>
</dbReference>
<dbReference type="InterPro" id="IPR036869">
    <property type="entry name" value="J_dom_sf"/>
</dbReference>
<dbReference type="PANTHER" id="PTHR24074">
    <property type="entry name" value="CO-CHAPERONE PROTEIN DJLA"/>
    <property type="match status" value="1"/>
</dbReference>
<evidence type="ECO:0000313" key="3">
    <source>
        <dbReference type="EMBL" id="EJT74888.1"/>
    </source>
</evidence>
<dbReference type="HOGENOM" id="CLU_863502_0_0_1"/>
<name>J3P5D7_GAET3</name>
<dbReference type="Gene3D" id="1.10.287.110">
    <property type="entry name" value="DnaJ domain"/>
    <property type="match status" value="1"/>
</dbReference>
<dbReference type="SMART" id="SM00271">
    <property type="entry name" value="DnaJ"/>
    <property type="match status" value="1"/>
</dbReference>